<dbReference type="GO" id="GO:0016740">
    <property type="term" value="F:transferase activity"/>
    <property type="evidence" value="ECO:0007669"/>
    <property type="project" value="UniProtKB-KW"/>
</dbReference>
<evidence type="ECO:0000259" key="9">
    <source>
        <dbReference type="PROSITE" id="PS50968"/>
    </source>
</evidence>
<dbReference type="SUPFAM" id="SSF52096">
    <property type="entry name" value="ClpP/crotonase"/>
    <property type="match status" value="2"/>
</dbReference>
<dbReference type="GO" id="GO:0046872">
    <property type="term" value="F:metal ion binding"/>
    <property type="evidence" value="ECO:0007669"/>
    <property type="project" value="InterPro"/>
</dbReference>
<dbReference type="SUPFAM" id="SSF56059">
    <property type="entry name" value="Glutathione synthetase ATP-binding domain-like"/>
    <property type="match status" value="1"/>
</dbReference>
<dbReference type="CDD" id="cd06850">
    <property type="entry name" value="biotinyl_domain"/>
    <property type="match status" value="1"/>
</dbReference>
<dbReference type="InterPro" id="IPR034733">
    <property type="entry name" value="AcCoA_carboxyl_beta"/>
</dbReference>
<dbReference type="Pfam" id="PF01039">
    <property type="entry name" value="Carboxyl_trans"/>
    <property type="match status" value="1"/>
</dbReference>
<protein>
    <submittedName>
        <fullName evidence="14">Acetyl-CoA carboxylase, carboxyltransferase component</fullName>
    </submittedName>
</protein>
<evidence type="ECO:0000313" key="15">
    <source>
        <dbReference type="Proteomes" id="UP000198589"/>
    </source>
</evidence>
<dbReference type="PROSITE" id="PS50975">
    <property type="entry name" value="ATP_GRASP"/>
    <property type="match status" value="1"/>
</dbReference>
<evidence type="ECO:0000256" key="1">
    <source>
        <dbReference type="ARBA" id="ARBA00001953"/>
    </source>
</evidence>
<evidence type="ECO:0000313" key="14">
    <source>
        <dbReference type="EMBL" id="SFE51529.1"/>
    </source>
</evidence>
<dbReference type="InterPro" id="IPR011054">
    <property type="entry name" value="Rudment_hybrid_motif"/>
</dbReference>
<dbReference type="PROSITE" id="PS50980">
    <property type="entry name" value="COA_CT_NTER"/>
    <property type="match status" value="1"/>
</dbReference>
<dbReference type="InterPro" id="IPR005481">
    <property type="entry name" value="BC-like_N"/>
</dbReference>
<dbReference type="SUPFAM" id="SSF51230">
    <property type="entry name" value="Single hybrid motif"/>
    <property type="match status" value="1"/>
</dbReference>
<dbReference type="Proteomes" id="UP000198589">
    <property type="component" value="Unassembled WGS sequence"/>
</dbReference>
<dbReference type="PROSITE" id="PS00867">
    <property type="entry name" value="CPSASE_2"/>
    <property type="match status" value="1"/>
</dbReference>
<dbReference type="PROSITE" id="PS50979">
    <property type="entry name" value="BC"/>
    <property type="match status" value="1"/>
</dbReference>
<dbReference type="STRING" id="1798228.SAMN05216574_10463"/>
<dbReference type="Gene3D" id="2.40.50.100">
    <property type="match status" value="1"/>
</dbReference>
<dbReference type="InterPro" id="IPR029045">
    <property type="entry name" value="ClpP/crotonase-like_dom_sf"/>
</dbReference>
<keyword evidence="7" id="KW-0511">Multifunctional enzyme</keyword>
<keyword evidence="6" id="KW-0092">Biotin</keyword>
<dbReference type="InterPro" id="IPR011761">
    <property type="entry name" value="ATP-grasp"/>
</dbReference>
<dbReference type="PROSITE" id="PS50989">
    <property type="entry name" value="COA_CT_CTER"/>
    <property type="match status" value="1"/>
</dbReference>
<feature type="domain" description="ATP-grasp" evidence="10">
    <location>
        <begin position="174"/>
        <end position="371"/>
    </location>
</feature>
<dbReference type="SUPFAM" id="SSF51246">
    <property type="entry name" value="Rudiment single hybrid motif"/>
    <property type="match status" value="1"/>
</dbReference>
<dbReference type="InterPro" id="IPR013815">
    <property type="entry name" value="ATP_grasp_subdomain_1"/>
</dbReference>
<organism evidence="14 15">
    <name type="scientific">Blastococcus tunisiensis</name>
    <dbReference type="NCBI Taxonomy" id="1798228"/>
    <lineage>
        <taxon>Bacteria</taxon>
        <taxon>Bacillati</taxon>
        <taxon>Actinomycetota</taxon>
        <taxon>Actinomycetes</taxon>
        <taxon>Geodermatophilales</taxon>
        <taxon>Geodermatophilaceae</taxon>
        <taxon>Blastococcus</taxon>
    </lineage>
</organism>
<evidence type="ECO:0000259" key="13">
    <source>
        <dbReference type="PROSITE" id="PS50989"/>
    </source>
</evidence>
<comment type="cofactor">
    <cofactor evidence="1">
        <name>biotin</name>
        <dbReference type="ChEBI" id="CHEBI:57586"/>
    </cofactor>
</comment>
<evidence type="ECO:0000256" key="3">
    <source>
        <dbReference type="ARBA" id="ARBA00022598"/>
    </source>
</evidence>
<dbReference type="Pfam" id="PF02786">
    <property type="entry name" value="CPSase_L_D2"/>
    <property type="match status" value="1"/>
</dbReference>
<evidence type="ECO:0000256" key="2">
    <source>
        <dbReference type="ARBA" id="ARBA00004956"/>
    </source>
</evidence>
<evidence type="ECO:0000259" key="11">
    <source>
        <dbReference type="PROSITE" id="PS50979"/>
    </source>
</evidence>
<comment type="pathway">
    <text evidence="2">Lipid metabolism; malonyl-CoA biosynthesis; malonyl-CoA from acetyl-CoA: step 1/1.</text>
</comment>
<dbReference type="GO" id="GO:0005524">
    <property type="term" value="F:ATP binding"/>
    <property type="evidence" value="ECO:0007669"/>
    <property type="project" value="UniProtKB-UniRule"/>
</dbReference>
<dbReference type="SUPFAM" id="SSF52440">
    <property type="entry name" value="PreATP-grasp domain"/>
    <property type="match status" value="1"/>
</dbReference>
<dbReference type="AlphaFoldDB" id="A0A1I2B635"/>
<evidence type="ECO:0000256" key="8">
    <source>
        <dbReference type="PROSITE-ProRule" id="PRU00409"/>
    </source>
</evidence>
<evidence type="ECO:0000256" key="7">
    <source>
        <dbReference type="ARBA" id="ARBA00023268"/>
    </source>
</evidence>
<dbReference type="PROSITE" id="PS50968">
    <property type="entry name" value="BIOTINYL_LIPOYL"/>
    <property type="match status" value="1"/>
</dbReference>
<feature type="domain" description="CoA carboxyltransferase N-terminal" evidence="12">
    <location>
        <begin position="612"/>
        <end position="882"/>
    </location>
</feature>
<keyword evidence="4 8" id="KW-0547">Nucleotide-binding</keyword>
<evidence type="ECO:0000256" key="5">
    <source>
        <dbReference type="ARBA" id="ARBA00022840"/>
    </source>
</evidence>
<dbReference type="Gene3D" id="3.30.1490.20">
    <property type="entry name" value="ATP-grasp fold, A domain"/>
    <property type="match status" value="1"/>
</dbReference>
<sequence length="1133" mass="119020">MRGSKVVHGVPVGQSCRLADPAEHQSSLRSLRHGSDEPVLCPCEHPRVADPHRLLIANRGEIAVRIARAAAAEGMTSIAVTAADELDAPHLAAADESYVLPGTGPAAYLDADAIVQAAVATGCDLLHPGYGFLSESPDLPDLCEEVSSRRDAPLVFVGPNSKALVALGDKVLARGLAEKAGIPVLEGLGVEVDVAVVESLMEQTGAVMLKPRFGGGGRGTRIVRRGDDLAAAVRSAGADARAAFGNATLLAEAFLDPARHIEVQVLGDARGDVVVLGDRDCSLQRSRQKIVEIAPAPHLPGHLREQLHRAAADLIERVGLRGLATVEFLVSADDPERFVFLECNPRLQVEHTVTEETTGLDLVRLQLRVATGATLADLGLSDGAPAPVGVAAQARVNAETVTADGALVPSAGTIASLTLPGGPGVRVDTAARPGAEQSSRYDSLLAKVVVHERQGDLADALRHLHRALAEVDVGGVATNTAFLRAVLTDPDVLAGRATTTLVDHEVAELVAKAPQHAEPEPTEQLDPDEDALRASVPGTVVAIEATEGATVEPGGAVVVLEAMKMEHVVALPAGGTVLRVTVELGDTVQQGQLLATVEHSDGDAEQDEGTHDLDADRADLAQVRRRHEMGLDEYRPEAVAKRHAQGRRTARENLADLVDEGSFLEYGPLVFAAQERRRSREELQERTPADGVVGGLADINGDIVGRADSAAVVVSYDYTVLAGTQGMRGHLKKDRLFELAEKRRLPVVLFAEGGGGRPGDVDHPVVSALDTAAFTLFGRLSGLVPTVGIASGRCFAGNAALLGTCDVVIATEDANIGMGGPAMIEGGGLGVVAPEDIGPIDVQHANGVVDIRVADDAAAVAAAKKYLSYFQGPIPDWTAPDQRLLRHLVPENRKRIYDMRAVLHALADEDSLLELRDGWGAGMVTALARVEGAPIGVIANVPTHLGGAIDADAADKAARFLQLCDAHGLPVVSLCDTPGFMVGPESEKTATVRHFSRLFVIGANLSVPIGTVVVRKAYGLGAQAMAGGSTKVPRFTVGWPSSEFGPMGLEGAVRLGMRRELAAIEDDAERAAAYDAAVAAAYENGKGLNVAAHWEIDDVIDPADTRRWITTLTREVADTPRPAGRRRPNVDTW</sequence>
<dbReference type="InterPro" id="IPR000089">
    <property type="entry name" value="Biotin_lipoyl"/>
</dbReference>
<reference evidence="15" key="1">
    <citation type="submission" date="2016-10" db="EMBL/GenBank/DDBJ databases">
        <authorList>
            <person name="Varghese N."/>
            <person name="Submissions S."/>
        </authorList>
    </citation>
    <scope>NUCLEOTIDE SEQUENCE [LARGE SCALE GENOMIC DNA]</scope>
    <source>
        <strain evidence="15">DSM 46838</strain>
    </source>
</reference>
<dbReference type="InterPro" id="IPR005482">
    <property type="entry name" value="Biotin_COase_C"/>
</dbReference>
<dbReference type="InterPro" id="IPR016185">
    <property type="entry name" value="PreATP-grasp_dom_sf"/>
</dbReference>
<dbReference type="Gene3D" id="3.30.470.20">
    <property type="entry name" value="ATP-grasp fold, B domain"/>
    <property type="match status" value="1"/>
</dbReference>
<evidence type="ECO:0000259" key="12">
    <source>
        <dbReference type="PROSITE" id="PS50980"/>
    </source>
</evidence>
<dbReference type="EMBL" id="FOND01000004">
    <property type="protein sequence ID" value="SFE51529.1"/>
    <property type="molecule type" value="Genomic_DNA"/>
</dbReference>
<keyword evidence="14" id="KW-0808">Transferase</keyword>
<dbReference type="Pfam" id="PF00364">
    <property type="entry name" value="Biotin_lipoyl"/>
    <property type="match status" value="1"/>
</dbReference>
<dbReference type="Pfam" id="PF02785">
    <property type="entry name" value="Biotin_carb_C"/>
    <property type="match status" value="1"/>
</dbReference>
<accession>A0A1I2B635</accession>
<dbReference type="GO" id="GO:0016874">
    <property type="term" value="F:ligase activity"/>
    <property type="evidence" value="ECO:0007669"/>
    <property type="project" value="UniProtKB-KW"/>
</dbReference>
<keyword evidence="5 8" id="KW-0067">ATP-binding</keyword>
<keyword evidence="15" id="KW-1185">Reference proteome</keyword>
<dbReference type="OrthoDB" id="9803706at2"/>
<gene>
    <name evidence="14" type="ORF">SAMN05216574_10463</name>
</gene>
<dbReference type="InterPro" id="IPR011762">
    <property type="entry name" value="COA_CT_N"/>
</dbReference>
<feature type="domain" description="Lipoyl-binding" evidence="9">
    <location>
        <begin position="521"/>
        <end position="598"/>
    </location>
</feature>
<evidence type="ECO:0000256" key="4">
    <source>
        <dbReference type="ARBA" id="ARBA00022741"/>
    </source>
</evidence>
<dbReference type="InterPro" id="IPR050856">
    <property type="entry name" value="Biotin_carboxylase_complex"/>
</dbReference>
<dbReference type="PANTHER" id="PTHR18866:SF33">
    <property type="entry name" value="METHYLCROTONOYL-COA CARBOXYLASE SUBUNIT ALPHA, MITOCHONDRIAL-RELATED"/>
    <property type="match status" value="1"/>
</dbReference>
<dbReference type="UniPathway" id="UPA00655">
    <property type="reaction ID" value="UER00711"/>
</dbReference>
<proteinExistence type="predicted"/>
<evidence type="ECO:0000256" key="6">
    <source>
        <dbReference type="ARBA" id="ARBA00023267"/>
    </source>
</evidence>
<dbReference type="PROSITE" id="PS51257">
    <property type="entry name" value="PROKAR_LIPOPROTEIN"/>
    <property type="match status" value="1"/>
</dbReference>
<keyword evidence="3" id="KW-0436">Ligase</keyword>
<evidence type="ECO:0000259" key="10">
    <source>
        <dbReference type="PROSITE" id="PS50975"/>
    </source>
</evidence>
<feature type="domain" description="CoA carboxyltransferase C-terminal" evidence="13">
    <location>
        <begin position="876"/>
        <end position="1118"/>
    </location>
</feature>
<dbReference type="InterPro" id="IPR011764">
    <property type="entry name" value="Biotin_carboxylation_dom"/>
</dbReference>
<dbReference type="Gene3D" id="3.90.226.10">
    <property type="entry name" value="2-enoyl-CoA Hydratase, Chain A, domain 1"/>
    <property type="match status" value="2"/>
</dbReference>
<feature type="domain" description="Biotin carboxylation" evidence="11">
    <location>
        <begin position="50"/>
        <end position="507"/>
    </location>
</feature>
<dbReference type="InterPro" id="IPR011053">
    <property type="entry name" value="Single_hybrid_motif"/>
</dbReference>
<dbReference type="SMART" id="SM00878">
    <property type="entry name" value="Biotin_carb_C"/>
    <property type="match status" value="1"/>
</dbReference>
<dbReference type="Gene3D" id="3.40.50.20">
    <property type="match status" value="1"/>
</dbReference>
<name>A0A1I2B635_9ACTN</name>
<dbReference type="PANTHER" id="PTHR18866">
    <property type="entry name" value="CARBOXYLASE:PYRUVATE/ACETYL-COA/PROPIONYL-COA CARBOXYLASE"/>
    <property type="match status" value="1"/>
</dbReference>
<dbReference type="InterPro" id="IPR005479">
    <property type="entry name" value="CPAse_ATP-bd"/>
</dbReference>
<dbReference type="GO" id="GO:2001295">
    <property type="term" value="P:malonyl-CoA biosynthetic process"/>
    <property type="evidence" value="ECO:0007669"/>
    <property type="project" value="UniProtKB-UniPathway"/>
</dbReference>
<dbReference type="Pfam" id="PF00289">
    <property type="entry name" value="Biotin_carb_N"/>
    <property type="match status" value="1"/>
</dbReference>
<dbReference type="InterPro" id="IPR011763">
    <property type="entry name" value="COA_CT_C"/>
</dbReference>